<evidence type="ECO:0000259" key="1">
    <source>
        <dbReference type="Pfam" id="PF01883"/>
    </source>
</evidence>
<dbReference type="InterPro" id="IPR034904">
    <property type="entry name" value="FSCA_dom_sf"/>
</dbReference>
<name>A0A6J4U4R6_9BACT</name>
<accession>A0A6J4U4R6</accession>
<dbReference type="SUPFAM" id="SSF117916">
    <property type="entry name" value="Fe-S cluster assembly (FSCA) domain-like"/>
    <property type="match status" value="1"/>
</dbReference>
<dbReference type="PANTHER" id="PTHR42831:SF1">
    <property type="entry name" value="FE-S PROTEIN MATURATION AUXILIARY FACTOR YITW"/>
    <property type="match status" value="1"/>
</dbReference>
<dbReference type="PANTHER" id="PTHR42831">
    <property type="entry name" value="FE-S PROTEIN MATURATION AUXILIARY FACTOR YITW"/>
    <property type="match status" value="1"/>
</dbReference>
<evidence type="ECO:0000313" key="2">
    <source>
        <dbReference type="EMBL" id="CAA9540955.1"/>
    </source>
</evidence>
<dbReference type="Pfam" id="PF01883">
    <property type="entry name" value="FeS_assembly_P"/>
    <property type="match status" value="1"/>
</dbReference>
<gene>
    <name evidence="2" type="ORF">AVDCRST_MAG43-124</name>
</gene>
<sequence>MAVTFTKDDVLAGLKNVYDPEIGINIVDLGLVYDSDIAESGDVLVTMTLTSMGCPLGPVIVQEVNNALKDLPEIGSTDVKIVWTPPWSPDLMSEEAKDELGIW</sequence>
<dbReference type="InterPro" id="IPR052339">
    <property type="entry name" value="Fe-S_Maturation_MIP18"/>
</dbReference>
<organism evidence="2">
    <name type="scientific">uncultured Thermomicrobiales bacterium</name>
    <dbReference type="NCBI Taxonomy" id="1645740"/>
    <lineage>
        <taxon>Bacteria</taxon>
        <taxon>Pseudomonadati</taxon>
        <taxon>Thermomicrobiota</taxon>
        <taxon>Thermomicrobia</taxon>
        <taxon>Thermomicrobiales</taxon>
        <taxon>environmental samples</taxon>
    </lineage>
</organism>
<dbReference type="InterPro" id="IPR002744">
    <property type="entry name" value="MIP18-like"/>
</dbReference>
<feature type="domain" description="MIP18 family-like" evidence="1">
    <location>
        <begin position="7"/>
        <end position="80"/>
    </location>
</feature>
<dbReference type="Gene3D" id="3.30.300.130">
    <property type="entry name" value="Fe-S cluster assembly (FSCA)"/>
    <property type="match status" value="1"/>
</dbReference>
<reference evidence="2" key="1">
    <citation type="submission" date="2020-02" db="EMBL/GenBank/DDBJ databases">
        <authorList>
            <person name="Meier V. D."/>
        </authorList>
    </citation>
    <scope>NUCLEOTIDE SEQUENCE</scope>
    <source>
        <strain evidence="2">AVDCRST_MAG43</strain>
    </source>
</reference>
<dbReference type="EMBL" id="CADCWI010000009">
    <property type="protein sequence ID" value="CAA9540955.1"/>
    <property type="molecule type" value="Genomic_DNA"/>
</dbReference>
<dbReference type="AlphaFoldDB" id="A0A6J4U4R6"/>
<proteinExistence type="predicted"/>
<protein>
    <submittedName>
        <fullName evidence="2">PaaD-like protein (DUF59) involved in Fe-S cluster assembly</fullName>
    </submittedName>
</protein>